<sequence length="117" mass="13995">MRYNFDDMFTKLQAFKSKNGHCNVPKNTMKMQGWALGLTHCGLEYEDPGNRKLTSRTLVKECIDMLEELGFEWVRIQQRATWEEYFDNMIEYYQTHGIWPPKNLGRPGEWTIDQRKL</sequence>
<dbReference type="AlphaFoldDB" id="A0ABD3Q404"/>
<dbReference type="SUPFAM" id="SSF51445">
    <property type="entry name" value="(Trans)glycosidases"/>
    <property type="match status" value="1"/>
</dbReference>
<dbReference type="Pfam" id="PF03457">
    <property type="entry name" value="HA"/>
    <property type="match status" value="1"/>
</dbReference>
<evidence type="ECO:0000313" key="3">
    <source>
        <dbReference type="Proteomes" id="UP001530400"/>
    </source>
</evidence>
<proteinExistence type="predicted"/>
<evidence type="ECO:0000259" key="1">
    <source>
        <dbReference type="Pfam" id="PF03457"/>
    </source>
</evidence>
<dbReference type="EMBL" id="JALLPJ020000329">
    <property type="protein sequence ID" value="KAL3795204.1"/>
    <property type="molecule type" value="Genomic_DNA"/>
</dbReference>
<dbReference type="InterPro" id="IPR005114">
    <property type="entry name" value="Helicase_assoc"/>
</dbReference>
<evidence type="ECO:0000313" key="2">
    <source>
        <dbReference type="EMBL" id="KAL3795204.1"/>
    </source>
</evidence>
<name>A0ABD3Q404_9STRA</name>
<accession>A0ABD3Q404</accession>
<comment type="caution">
    <text evidence="2">The sequence shown here is derived from an EMBL/GenBank/DDBJ whole genome shotgun (WGS) entry which is preliminary data.</text>
</comment>
<feature type="domain" description="Helicase-associated" evidence="1">
    <location>
        <begin position="3"/>
        <end position="71"/>
    </location>
</feature>
<dbReference type="Proteomes" id="UP001530400">
    <property type="component" value="Unassembled WGS sequence"/>
</dbReference>
<dbReference type="PANTHER" id="PTHR33418">
    <property type="entry name" value="HELICASE-ASSOCIATED"/>
    <property type="match status" value="1"/>
</dbReference>
<protein>
    <recommendedName>
        <fullName evidence="1">Helicase-associated domain-containing protein</fullName>
    </recommendedName>
</protein>
<gene>
    <name evidence="2" type="ORF">ACHAWO_007706</name>
</gene>
<dbReference type="InterPro" id="IPR017853">
    <property type="entry name" value="GH"/>
</dbReference>
<organism evidence="2 3">
    <name type="scientific">Cyclotella atomus</name>
    <dbReference type="NCBI Taxonomy" id="382360"/>
    <lineage>
        <taxon>Eukaryota</taxon>
        <taxon>Sar</taxon>
        <taxon>Stramenopiles</taxon>
        <taxon>Ochrophyta</taxon>
        <taxon>Bacillariophyta</taxon>
        <taxon>Coscinodiscophyceae</taxon>
        <taxon>Thalassiosirophycidae</taxon>
        <taxon>Stephanodiscales</taxon>
        <taxon>Stephanodiscaceae</taxon>
        <taxon>Cyclotella</taxon>
    </lineage>
</organism>
<reference evidence="2 3" key="1">
    <citation type="submission" date="2024-10" db="EMBL/GenBank/DDBJ databases">
        <title>Updated reference genomes for cyclostephanoid diatoms.</title>
        <authorList>
            <person name="Roberts W.R."/>
            <person name="Alverson A.J."/>
        </authorList>
    </citation>
    <scope>NUCLEOTIDE SEQUENCE [LARGE SCALE GENOMIC DNA]</scope>
    <source>
        <strain evidence="2 3">AJA010-31</strain>
    </source>
</reference>
<keyword evidence="3" id="KW-1185">Reference proteome</keyword>
<dbReference type="PANTHER" id="PTHR33418:SF1">
    <property type="entry name" value="HELICASE-ASSOCIATED DOMAIN-CONTAINING PROTEIN"/>
    <property type="match status" value="1"/>
</dbReference>